<dbReference type="OMA" id="GNANCHI"/>
<dbReference type="VEuPathDB" id="FungiDB:SMAC_00299"/>
<protein>
    <submittedName>
        <fullName evidence="2">Uncharacterized protein</fullName>
    </submittedName>
</protein>
<evidence type="ECO:0000313" key="3">
    <source>
        <dbReference type="Proteomes" id="UP000433876"/>
    </source>
</evidence>
<feature type="signal peptide" evidence="1">
    <location>
        <begin position="1"/>
        <end position="20"/>
    </location>
</feature>
<dbReference type="AlphaFoldDB" id="A0A8S9A7F2"/>
<dbReference type="EMBL" id="NMPR01000001">
    <property type="protein sequence ID" value="KAA8636871.1"/>
    <property type="molecule type" value="Genomic_DNA"/>
</dbReference>
<feature type="chain" id="PRO_5035856208" evidence="1">
    <location>
        <begin position="21"/>
        <end position="143"/>
    </location>
</feature>
<sequence length="143" mass="14985">MVHLTPLALVAMSLLTLVTAAPTAKATTDSEPVFSFAKWVDDLTANPDTALGPEEAWQAYLNTVNSTSTFSAVPVAEKRWDAAVICNDIAPGPAYAPDAVWCINYLAAKGSAACITNTVSAFCFHGNAQITGVSGSGFQQSTW</sequence>
<gene>
    <name evidence="2" type="ORF">SMACR_00299</name>
</gene>
<accession>A0A8S9A7F2</accession>
<keyword evidence="1" id="KW-0732">Signal</keyword>
<dbReference type="Proteomes" id="UP000433876">
    <property type="component" value="Unassembled WGS sequence"/>
</dbReference>
<name>A0A8S9A7F2_SORMA</name>
<evidence type="ECO:0000256" key="1">
    <source>
        <dbReference type="SAM" id="SignalP"/>
    </source>
</evidence>
<organism evidence="2 3">
    <name type="scientific">Sordaria macrospora</name>
    <dbReference type="NCBI Taxonomy" id="5147"/>
    <lineage>
        <taxon>Eukaryota</taxon>
        <taxon>Fungi</taxon>
        <taxon>Dikarya</taxon>
        <taxon>Ascomycota</taxon>
        <taxon>Pezizomycotina</taxon>
        <taxon>Sordariomycetes</taxon>
        <taxon>Sordariomycetidae</taxon>
        <taxon>Sordariales</taxon>
        <taxon>Sordariaceae</taxon>
        <taxon>Sordaria</taxon>
    </lineage>
</organism>
<dbReference type="PANTHER" id="PTHR39603">
    <property type="entry name" value="CYANOVIRIN-N DOMAIN-CONTAINING PROTEIN"/>
    <property type="match status" value="1"/>
</dbReference>
<dbReference type="PANTHER" id="PTHR39603:SF1">
    <property type="entry name" value="CYANOVIRIN-N DOMAIN-CONTAINING PROTEIN"/>
    <property type="match status" value="1"/>
</dbReference>
<reference evidence="2 3" key="1">
    <citation type="submission" date="2017-07" db="EMBL/GenBank/DDBJ databases">
        <title>Genome sequence of the Sordaria macrospora wild type strain R19027.</title>
        <authorList>
            <person name="Nowrousian M."/>
            <person name="Teichert I."/>
            <person name="Kueck U."/>
        </authorList>
    </citation>
    <scope>NUCLEOTIDE SEQUENCE [LARGE SCALE GENOMIC DNA]</scope>
    <source>
        <strain evidence="2 3">R19027</strain>
        <tissue evidence="2">Mycelium</tissue>
    </source>
</reference>
<comment type="caution">
    <text evidence="2">The sequence shown here is derived from an EMBL/GenBank/DDBJ whole genome shotgun (WGS) entry which is preliminary data.</text>
</comment>
<proteinExistence type="predicted"/>
<evidence type="ECO:0000313" key="2">
    <source>
        <dbReference type="EMBL" id="KAA8636871.1"/>
    </source>
</evidence>